<organism evidence="1 2">
    <name type="scientific">Pichia membranifaciens NRRL Y-2026</name>
    <dbReference type="NCBI Taxonomy" id="763406"/>
    <lineage>
        <taxon>Eukaryota</taxon>
        <taxon>Fungi</taxon>
        <taxon>Dikarya</taxon>
        <taxon>Ascomycota</taxon>
        <taxon>Saccharomycotina</taxon>
        <taxon>Pichiomycetes</taxon>
        <taxon>Pichiales</taxon>
        <taxon>Pichiaceae</taxon>
        <taxon>Pichia</taxon>
    </lineage>
</organism>
<sequence length="150" mass="16195">MHVPSLFELPKHEHITHAGWHLGDVNYVDSLHVCLSACISASRASGSSRLQPARLGAAVVCYIVAAAWACDLLASPTIDQLPSPARTLVPSLLSPLVSRPALLCFFPAHTKTDLCVCPSAIGRFPATHRSPAVNVYNRLQAYIHTPIKPR</sequence>
<protein>
    <submittedName>
        <fullName evidence="1">Uncharacterized protein</fullName>
    </submittedName>
</protein>
<name>A0A1E3NS41_9ASCO</name>
<dbReference type="Proteomes" id="UP000094455">
    <property type="component" value="Unassembled WGS sequence"/>
</dbReference>
<reference evidence="1 2" key="1">
    <citation type="journal article" date="2016" name="Proc. Natl. Acad. Sci. U.S.A.">
        <title>Comparative genomics of biotechnologically important yeasts.</title>
        <authorList>
            <person name="Riley R."/>
            <person name="Haridas S."/>
            <person name="Wolfe K.H."/>
            <person name="Lopes M.R."/>
            <person name="Hittinger C.T."/>
            <person name="Goeker M."/>
            <person name="Salamov A.A."/>
            <person name="Wisecaver J.H."/>
            <person name="Long T.M."/>
            <person name="Calvey C.H."/>
            <person name="Aerts A.L."/>
            <person name="Barry K.W."/>
            <person name="Choi C."/>
            <person name="Clum A."/>
            <person name="Coughlan A.Y."/>
            <person name="Deshpande S."/>
            <person name="Douglass A.P."/>
            <person name="Hanson S.J."/>
            <person name="Klenk H.-P."/>
            <person name="LaButti K.M."/>
            <person name="Lapidus A."/>
            <person name="Lindquist E.A."/>
            <person name="Lipzen A.M."/>
            <person name="Meier-Kolthoff J.P."/>
            <person name="Ohm R.A."/>
            <person name="Otillar R.P."/>
            <person name="Pangilinan J.L."/>
            <person name="Peng Y."/>
            <person name="Rokas A."/>
            <person name="Rosa C.A."/>
            <person name="Scheuner C."/>
            <person name="Sibirny A.A."/>
            <person name="Slot J.C."/>
            <person name="Stielow J.B."/>
            <person name="Sun H."/>
            <person name="Kurtzman C.P."/>
            <person name="Blackwell M."/>
            <person name="Grigoriev I.V."/>
            <person name="Jeffries T.W."/>
        </authorList>
    </citation>
    <scope>NUCLEOTIDE SEQUENCE [LARGE SCALE GENOMIC DNA]</scope>
    <source>
        <strain evidence="1 2">NRRL Y-2026</strain>
    </source>
</reference>
<dbReference type="GeneID" id="30181684"/>
<dbReference type="RefSeq" id="XP_019019641.1">
    <property type="nucleotide sequence ID" value="XM_019164997.1"/>
</dbReference>
<dbReference type="AlphaFoldDB" id="A0A1E3NS41"/>
<evidence type="ECO:0000313" key="2">
    <source>
        <dbReference type="Proteomes" id="UP000094455"/>
    </source>
</evidence>
<dbReference type="EMBL" id="KV454001">
    <property type="protein sequence ID" value="ODQ48528.1"/>
    <property type="molecule type" value="Genomic_DNA"/>
</dbReference>
<gene>
    <name evidence="1" type="ORF">PICMEDRAFT_83350</name>
</gene>
<accession>A0A1E3NS41</accession>
<evidence type="ECO:0000313" key="1">
    <source>
        <dbReference type="EMBL" id="ODQ48528.1"/>
    </source>
</evidence>
<proteinExistence type="predicted"/>
<keyword evidence="2" id="KW-1185">Reference proteome</keyword>